<gene>
    <name evidence="3" type="ORF">H9652_07310</name>
</gene>
<keyword evidence="4" id="KW-1185">Reference proteome</keyword>
<name>A0ABR8RR21_9CELL</name>
<dbReference type="PANTHER" id="PTHR34351">
    <property type="entry name" value="SLR1927 PROTEIN-RELATED"/>
    <property type="match status" value="1"/>
</dbReference>
<reference evidence="3 4" key="1">
    <citation type="submission" date="2020-08" db="EMBL/GenBank/DDBJ databases">
        <title>A Genomic Blueprint of the Chicken Gut Microbiome.</title>
        <authorList>
            <person name="Gilroy R."/>
            <person name="Ravi A."/>
            <person name="Getino M."/>
            <person name="Pursley I."/>
            <person name="Horton D.L."/>
            <person name="Alikhan N.-F."/>
            <person name="Baker D."/>
            <person name="Gharbi K."/>
            <person name="Hall N."/>
            <person name="Watson M."/>
            <person name="Adriaenssens E.M."/>
            <person name="Foster-Nyarko E."/>
            <person name="Jarju S."/>
            <person name="Secka A."/>
            <person name="Antonio M."/>
            <person name="Oren A."/>
            <person name="Chaudhuri R."/>
            <person name="La Ragione R.M."/>
            <person name="Hildebrand F."/>
            <person name="Pallen M.J."/>
        </authorList>
    </citation>
    <scope>NUCLEOTIDE SEQUENCE [LARGE SCALE GENOMIC DNA]</scope>
    <source>
        <strain evidence="3 4">Sa4CUA1</strain>
    </source>
</reference>
<feature type="transmembrane region" description="Helical" evidence="1">
    <location>
        <begin position="46"/>
        <end position="65"/>
    </location>
</feature>
<dbReference type="Pfam" id="PF01882">
    <property type="entry name" value="DUF58"/>
    <property type="match status" value="1"/>
</dbReference>
<comment type="caution">
    <text evidence="3">The sequence shown here is derived from an EMBL/GenBank/DDBJ whole genome shotgun (WGS) entry which is preliminary data.</text>
</comment>
<protein>
    <submittedName>
        <fullName evidence="3">DUF58 domain-containing protein</fullName>
    </submittedName>
</protein>
<organism evidence="3 4">
    <name type="scientific">Oerskovia rustica</name>
    <dbReference type="NCBI Taxonomy" id="2762237"/>
    <lineage>
        <taxon>Bacteria</taxon>
        <taxon>Bacillati</taxon>
        <taxon>Actinomycetota</taxon>
        <taxon>Actinomycetes</taxon>
        <taxon>Micrococcales</taxon>
        <taxon>Cellulomonadaceae</taxon>
        <taxon>Oerskovia</taxon>
    </lineage>
</organism>
<evidence type="ECO:0000313" key="3">
    <source>
        <dbReference type="EMBL" id="MBD7950211.1"/>
    </source>
</evidence>
<evidence type="ECO:0000256" key="1">
    <source>
        <dbReference type="SAM" id="Phobius"/>
    </source>
</evidence>
<accession>A0ABR8RR21</accession>
<sequence length="442" mass="46508">MSGSRRPLPRRGRAAQVRPTARGTAVLAASLVLVGTGTALGLTDVVGLGAAGLLVVATAWAWMVLRRIDRGRGALRVSRRIEPDPAVRGTQVTTRLLVSPVSPNATSLGRLARLQISEQAAAELCEHDALRAQVVSHPDRIAVRYRIRPEHRGRWPLGPVLTSRVDLFGLVRAGQPLGEASTVSVRPRTTELAVRGSRAFGDLARSRNGARTSSSDDSVLREYVAGDDPRRVHWATAARRGQLMVRTDENAGMASVTVLLDRGVLPPPDTDRSSMAAQDGEWAVEAAASVAVTLLGAGHPVRLVASSAAPTLDAYPYSTGRTSDGAAQILDDTIDLGGHANPRDAERALAATADALRASRRPGELTVAVLGPLGAISGPSVAPLAGDGNHWAFVVAPDGDGLGSAVQDTLSMLRAIGWLAVSVDPRETTVGAAWNRLMEEHR</sequence>
<keyword evidence="1" id="KW-0812">Transmembrane</keyword>
<dbReference type="EMBL" id="JACSQQ010000009">
    <property type="protein sequence ID" value="MBD7950211.1"/>
    <property type="molecule type" value="Genomic_DNA"/>
</dbReference>
<keyword evidence="1" id="KW-0472">Membrane</keyword>
<dbReference type="RefSeq" id="WP_191795658.1">
    <property type="nucleotide sequence ID" value="NZ_JACSQQ010000009.1"/>
</dbReference>
<evidence type="ECO:0000313" key="4">
    <source>
        <dbReference type="Proteomes" id="UP000641803"/>
    </source>
</evidence>
<feature type="transmembrane region" description="Helical" evidence="1">
    <location>
        <begin position="21"/>
        <end position="40"/>
    </location>
</feature>
<feature type="domain" description="DUF58" evidence="2">
    <location>
        <begin position="221"/>
        <end position="361"/>
    </location>
</feature>
<dbReference type="Proteomes" id="UP000641803">
    <property type="component" value="Unassembled WGS sequence"/>
</dbReference>
<proteinExistence type="predicted"/>
<keyword evidence="1" id="KW-1133">Transmembrane helix</keyword>
<dbReference type="InterPro" id="IPR002881">
    <property type="entry name" value="DUF58"/>
</dbReference>
<evidence type="ECO:0000259" key="2">
    <source>
        <dbReference type="Pfam" id="PF01882"/>
    </source>
</evidence>
<dbReference type="PANTHER" id="PTHR34351:SF1">
    <property type="entry name" value="SLR1927 PROTEIN"/>
    <property type="match status" value="1"/>
</dbReference>